<name>A0A550BT13_9AGAR</name>
<accession>A0A550BT13</accession>
<comment type="caution">
    <text evidence="2">The sequence shown here is derived from an EMBL/GenBank/DDBJ whole genome shotgun (WGS) entry which is preliminary data.</text>
</comment>
<dbReference type="Proteomes" id="UP000320762">
    <property type="component" value="Unassembled WGS sequence"/>
</dbReference>
<sequence length="132" mass="14495">MSMFDSARLLQEASSLANLELVRAGFIPSAMQAAWIKASMDHLSRKAARIEAERQRLSALADDIESQYEISQSLLSPVRRLPTELLSEICLHVVSDASKGYEADCIARSFALHGLACRGAWYGTAMDLHQVG</sequence>
<dbReference type="AlphaFoldDB" id="A0A550BT13"/>
<keyword evidence="3" id="KW-1185">Reference proteome</keyword>
<gene>
    <name evidence="2" type="ORF">BD626DRAFT_467845</name>
</gene>
<evidence type="ECO:0000313" key="2">
    <source>
        <dbReference type="EMBL" id="TRM55674.1"/>
    </source>
</evidence>
<dbReference type="OrthoDB" id="3221235at2759"/>
<protein>
    <submittedName>
        <fullName evidence="2">Uncharacterized protein</fullName>
    </submittedName>
</protein>
<keyword evidence="1" id="KW-0175">Coiled coil</keyword>
<evidence type="ECO:0000313" key="3">
    <source>
        <dbReference type="Proteomes" id="UP000320762"/>
    </source>
</evidence>
<reference evidence="2 3" key="1">
    <citation type="journal article" date="2019" name="New Phytol.">
        <title>Comparative genomics reveals unique wood-decay strategies and fruiting body development in the Schizophyllaceae.</title>
        <authorList>
            <person name="Almasi E."/>
            <person name="Sahu N."/>
            <person name="Krizsan K."/>
            <person name="Balint B."/>
            <person name="Kovacs G.M."/>
            <person name="Kiss B."/>
            <person name="Cseklye J."/>
            <person name="Drula E."/>
            <person name="Henrissat B."/>
            <person name="Nagy I."/>
            <person name="Chovatia M."/>
            <person name="Adam C."/>
            <person name="LaButti K."/>
            <person name="Lipzen A."/>
            <person name="Riley R."/>
            <person name="Grigoriev I.V."/>
            <person name="Nagy L.G."/>
        </authorList>
    </citation>
    <scope>NUCLEOTIDE SEQUENCE [LARGE SCALE GENOMIC DNA]</scope>
    <source>
        <strain evidence="2 3">NL-1724</strain>
    </source>
</reference>
<evidence type="ECO:0000256" key="1">
    <source>
        <dbReference type="SAM" id="Coils"/>
    </source>
</evidence>
<organism evidence="2 3">
    <name type="scientific">Schizophyllum amplum</name>
    <dbReference type="NCBI Taxonomy" id="97359"/>
    <lineage>
        <taxon>Eukaryota</taxon>
        <taxon>Fungi</taxon>
        <taxon>Dikarya</taxon>
        <taxon>Basidiomycota</taxon>
        <taxon>Agaricomycotina</taxon>
        <taxon>Agaricomycetes</taxon>
        <taxon>Agaricomycetidae</taxon>
        <taxon>Agaricales</taxon>
        <taxon>Schizophyllaceae</taxon>
        <taxon>Schizophyllum</taxon>
    </lineage>
</organism>
<feature type="coiled-coil region" evidence="1">
    <location>
        <begin position="40"/>
        <end position="67"/>
    </location>
</feature>
<dbReference type="EMBL" id="VDMD01000104">
    <property type="protein sequence ID" value="TRM55674.1"/>
    <property type="molecule type" value="Genomic_DNA"/>
</dbReference>
<proteinExistence type="predicted"/>